<dbReference type="AlphaFoldDB" id="A0A371DF54"/>
<sequence>MVGFALEAFSAFLLSLAVVASPVQVERRAEAVPSFVLQNAPLAHLYSEEQWWPSDISVHVQHVVPEVNFTSVAPSVTLQNISSLGSNVFLTSKDDVTDQPDWLTSVVGKPDANGLSSAPVTIVLVNKPNGILDAFFFYFYSYDHGGKVLGIEFGDHVGDWEHTMVRFTNGAPTAFYLSAHSGGSAYTFDASEKTNGRPTSYIGVGTHANYATSGQHCHDLPGDLLCDQTDAGPIWDPVLNYRAFWFDSSTNTFTIAGGAGVGADEIDSEGASWLSFQGMWGDEQYDFLEHGQYCLELGSLEECRFSSGPTGPIAKNLGRTAVCQTESGCTVATSL</sequence>
<keyword evidence="1" id="KW-0732">Signal</keyword>
<reference evidence="2 3" key="1">
    <citation type="journal article" date="2018" name="Biotechnol. Biofuels">
        <title>Integrative visual omics of the white-rot fungus Polyporus brumalis exposes the biotechnological potential of its oxidative enzymes for delignifying raw plant biomass.</title>
        <authorList>
            <person name="Miyauchi S."/>
            <person name="Rancon A."/>
            <person name="Drula E."/>
            <person name="Hage H."/>
            <person name="Chaduli D."/>
            <person name="Favel A."/>
            <person name="Grisel S."/>
            <person name="Henrissat B."/>
            <person name="Herpoel-Gimbert I."/>
            <person name="Ruiz-Duenas F.J."/>
            <person name="Chevret D."/>
            <person name="Hainaut M."/>
            <person name="Lin J."/>
            <person name="Wang M."/>
            <person name="Pangilinan J."/>
            <person name="Lipzen A."/>
            <person name="Lesage-Meessen L."/>
            <person name="Navarro D."/>
            <person name="Riley R."/>
            <person name="Grigoriev I.V."/>
            <person name="Zhou S."/>
            <person name="Raouche S."/>
            <person name="Rosso M.N."/>
        </authorList>
    </citation>
    <scope>NUCLEOTIDE SEQUENCE [LARGE SCALE GENOMIC DNA]</scope>
    <source>
        <strain evidence="2 3">BRFM 1820</strain>
    </source>
</reference>
<gene>
    <name evidence="2" type="ORF">OH76DRAFT_1455052</name>
</gene>
<dbReference type="GO" id="GO:0000329">
    <property type="term" value="C:fungal-type vacuole membrane"/>
    <property type="evidence" value="ECO:0007669"/>
    <property type="project" value="TreeGrafter"/>
</dbReference>
<feature type="signal peptide" evidence="1">
    <location>
        <begin position="1"/>
        <end position="20"/>
    </location>
</feature>
<dbReference type="STRING" id="139420.A0A371DF54"/>
<dbReference type="Pfam" id="PF06101">
    <property type="entry name" value="Vps62"/>
    <property type="match status" value="1"/>
</dbReference>
<organism evidence="2 3">
    <name type="scientific">Lentinus brumalis</name>
    <dbReference type="NCBI Taxonomy" id="2498619"/>
    <lineage>
        <taxon>Eukaryota</taxon>
        <taxon>Fungi</taxon>
        <taxon>Dikarya</taxon>
        <taxon>Basidiomycota</taxon>
        <taxon>Agaricomycotina</taxon>
        <taxon>Agaricomycetes</taxon>
        <taxon>Polyporales</taxon>
        <taxon>Polyporaceae</taxon>
        <taxon>Lentinus</taxon>
    </lineage>
</organism>
<dbReference type="PANTHER" id="PTHR48220">
    <property type="match status" value="1"/>
</dbReference>
<dbReference type="Proteomes" id="UP000256964">
    <property type="component" value="Unassembled WGS sequence"/>
</dbReference>
<evidence type="ECO:0000313" key="2">
    <source>
        <dbReference type="EMBL" id="RDX51122.1"/>
    </source>
</evidence>
<dbReference type="InterPro" id="IPR009291">
    <property type="entry name" value="Vps62"/>
</dbReference>
<evidence type="ECO:0008006" key="4">
    <source>
        <dbReference type="Google" id="ProtNLM"/>
    </source>
</evidence>
<evidence type="ECO:0000313" key="3">
    <source>
        <dbReference type="Proteomes" id="UP000256964"/>
    </source>
</evidence>
<name>A0A371DF54_9APHY</name>
<dbReference type="GO" id="GO:0006623">
    <property type="term" value="P:protein targeting to vacuole"/>
    <property type="evidence" value="ECO:0007669"/>
    <property type="project" value="TreeGrafter"/>
</dbReference>
<dbReference type="OrthoDB" id="188042at2759"/>
<feature type="chain" id="PRO_5016778078" description="Vacuolar protein sorting-associated protein 62" evidence="1">
    <location>
        <begin position="21"/>
        <end position="335"/>
    </location>
</feature>
<dbReference type="PANTHER" id="PTHR48220:SF1">
    <property type="entry name" value="VACUOLAR PROTEIN SORTING-ASSOCIATED PROTEIN 62-RELATED"/>
    <property type="match status" value="1"/>
</dbReference>
<accession>A0A371DF54</accession>
<dbReference type="InterPro" id="IPR053102">
    <property type="entry name" value="VPS_Associated"/>
</dbReference>
<keyword evidence="3" id="KW-1185">Reference proteome</keyword>
<protein>
    <recommendedName>
        <fullName evidence="4">Vacuolar protein sorting-associated protein 62</fullName>
    </recommendedName>
</protein>
<evidence type="ECO:0000256" key="1">
    <source>
        <dbReference type="SAM" id="SignalP"/>
    </source>
</evidence>
<proteinExistence type="predicted"/>
<dbReference type="EMBL" id="KZ857396">
    <property type="protein sequence ID" value="RDX51122.1"/>
    <property type="molecule type" value="Genomic_DNA"/>
</dbReference>